<organism evidence="4 5">
    <name type="scientific">Nepenthes gracilis</name>
    <name type="common">Slender pitcher plant</name>
    <dbReference type="NCBI Taxonomy" id="150966"/>
    <lineage>
        <taxon>Eukaryota</taxon>
        <taxon>Viridiplantae</taxon>
        <taxon>Streptophyta</taxon>
        <taxon>Embryophyta</taxon>
        <taxon>Tracheophyta</taxon>
        <taxon>Spermatophyta</taxon>
        <taxon>Magnoliopsida</taxon>
        <taxon>eudicotyledons</taxon>
        <taxon>Gunneridae</taxon>
        <taxon>Pentapetalae</taxon>
        <taxon>Caryophyllales</taxon>
        <taxon>Nepenthaceae</taxon>
        <taxon>Nepenthes</taxon>
    </lineage>
</organism>
<sequence>MEEDTKANSGVVEKVIENSTMESIEVKESKKEDEQSSLDGEFIKVEKDDEPSSMELSPGKQYASREILEAEEKIKEFELELGTMAIKLKDTESENAQLKHEASLTKEKLDENGKKHRELELDNKQLQKKMLEAEENYNQQLKTLQDSLEDQVSKLKEFTGVKEALDSLNLELEISKKKMVDLEQELQSSTDEARKFEEMNKLSGSSAESETKRALEFERLLEVAKVSAKEMEDQMGSLKVEAAFKSTSLELSAAQEELEATRANLLDLEKTIFSKDILINEMVQELEQLKNSEHQLKEDISTKGSLLSLTKDDLQMKISELEEIQLKLKEEVSARVSVEAALKTQEEQVIIFKNELSRVASEKLALEETLADLTNNVELMKDRNTDLESAVSKLVSQNSELEAELKNVADRCVEHEGKANVTHQRSLELEDLIQSSNSKIEDAERRVSELEYLLEAEKSRVNDLLRQMNISENKREDTEKELKKYSNMVSELKLELEKFQLAMSNLENALHVTEEEKRNTEKELSISIKRLQEDEYLLEALQSELTLTQGKLESIENDLKAAGMRESEIMEKLRSAETQLEEQGKVIEQATTRNKELEYLHESVARDSQLKIQEAVSNITKRDSEVKSLSEKLKLLEDQIQIYEEQIAEAATKSASLMEKLHHSTTKVASLEVTNDEQKMMISEAEDKAAQLLSENQILVDTNRQLLNKVNELQESLDSAISEKESTALQIASHVNTITELTDQHTKARELQSAGEARTIQVEAELEKTSQKLATKEQEVQELSEKLSAIEAQMKTYENEAHEASEIAESRKAELEQNLLKLQDQEKLTKELQENLSQLQTHSGELAEANMKLNEELAGSESKLNDLQTKLSAALTHKDDAIEQLQSSKKEIEDLTQQLTSERQKLQSEVSSVMEENRQLHETSIESKKELQNMIKLLQGQLKECELSEEALKDEVKNLRIESAQKLELQARLKELEEKFLTTEAQLKEEVKSVHTAAIARETDLTSSLEQHLQKAQDRDALQERVLQLEQELQHAQTTTTELREQYSKQASEREGVVKQLSEELDAKIQRVLLLEKQTEELQEKLQVASTASNAKGEKGSSVKQDDGMELQSRDIGSSISTPTKRKSKKKSETSSAQTLSVTGNPTQTTEASVAMNFKFVLGVALFSIIVGIILGKRY</sequence>
<dbReference type="AlphaFoldDB" id="A0AAD3T842"/>
<feature type="transmembrane region" description="Helical" evidence="3">
    <location>
        <begin position="1156"/>
        <end position="1176"/>
    </location>
</feature>
<feature type="compositionally biased region" description="Basic and acidic residues" evidence="2">
    <location>
        <begin position="1096"/>
        <end position="1107"/>
    </location>
</feature>
<accession>A0AAD3T842</accession>
<evidence type="ECO:0000313" key="4">
    <source>
        <dbReference type="EMBL" id="GMH25098.1"/>
    </source>
</evidence>
<protein>
    <submittedName>
        <fullName evidence="4">Uncharacterized protein</fullName>
    </submittedName>
</protein>
<dbReference type="PANTHER" id="PTHR43049:SF1">
    <property type="entry name" value="EARLY ENDOSOME ANTIGEN"/>
    <property type="match status" value="1"/>
</dbReference>
<keyword evidence="3" id="KW-1133">Transmembrane helix</keyword>
<evidence type="ECO:0000313" key="5">
    <source>
        <dbReference type="Proteomes" id="UP001279734"/>
    </source>
</evidence>
<feature type="region of interest" description="Disordered" evidence="2">
    <location>
        <begin position="97"/>
        <end position="116"/>
    </location>
</feature>
<feature type="region of interest" description="Disordered" evidence="2">
    <location>
        <begin position="1088"/>
        <end position="1147"/>
    </location>
</feature>
<dbReference type="SUPFAM" id="SSF57997">
    <property type="entry name" value="Tropomyosin"/>
    <property type="match status" value="1"/>
</dbReference>
<proteinExistence type="predicted"/>
<gene>
    <name evidence="4" type="ORF">Nepgr_026941</name>
</gene>
<name>A0AAD3T842_NEPGR</name>
<dbReference type="SUPFAM" id="SSF90257">
    <property type="entry name" value="Myosin rod fragments"/>
    <property type="match status" value="1"/>
</dbReference>
<feature type="coiled-coil region" evidence="1">
    <location>
        <begin position="356"/>
        <end position="593"/>
    </location>
</feature>
<evidence type="ECO:0000256" key="3">
    <source>
        <dbReference type="SAM" id="Phobius"/>
    </source>
</evidence>
<keyword evidence="5" id="KW-1185">Reference proteome</keyword>
<feature type="region of interest" description="Disordered" evidence="2">
    <location>
        <begin position="1"/>
        <end position="42"/>
    </location>
</feature>
<evidence type="ECO:0000256" key="1">
    <source>
        <dbReference type="SAM" id="Coils"/>
    </source>
</evidence>
<dbReference type="EMBL" id="BSYO01000029">
    <property type="protein sequence ID" value="GMH25098.1"/>
    <property type="molecule type" value="Genomic_DNA"/>
</dbReference>
<feature type="coiled-coil region" evidence="1">
    <location>
        <begin position="619"/>
        <end position="730"/>
    </location>
</feature>
<keyword evidence="3" id="KW-0812">Transmembrane</keyword>
<reference evidence="4" key="1">
    <citation type="submission" date="2023-05" db="EMBL/GenBank/DDBJ databases">
        <title>Nepenthes gracilis genome sequencing.</title>
        <authorList>
            <person name="Fukushima K."/>
        </authorList>
    </citation>
    <scope>NUCLEOTIDE SEQUENCE</scope>
    <source>
        <strain evidence="4">SING2019-196</strain>
    </source>
</reference>
<feature type="compositionally biased region" description="Basic and acidic residues" evidence="2">
    <location>
        <begin position="24"/>
        <end position="34"/>
    </location>
</feature>
<dbReference type="Proteomes" id="UP001279734">
    <property type="component" value="Unassembled WGS sequence"/>
</dbReference>
<feature type="compositionally biased region" description="Polar residues" evidence="2">
    <location>
        <begin position="1137"/>
        <end position="1147"/>
    </location>
</feature>
<dbReference type="PANTHER" id="PTHR43049">
    <property type="entry name" value="EARLY ENDOSOME ANTIGEN"/>
    <property type="match status" value="1"/>
</dbReference>
<keyword evidence="1" id="KW-0175">Coiled coil</keyword>
<comment type="caution">
    <text evidence="4">The sequence shown here is derived from an EMBL/GenBank/DDBJ whole genome shotgun (WGS) entry which is preliminary data.</text>
</comment>
<keyword evidence="3" id="KW-0472">Membrane</keyword>
<evidence type="ECO:0000256" key="2">
    <source>
        <dbReference type="SAM" id="MobiDB-lite"/>
    </source>
</evidence>